<evidence type="ECO:0000313" key="4">
    <source>
        <dbReference type="EMBL" id="CEL68899.1"/>
    </source>
</evidence>
<feature type="compositionally biased region" description="Basic and acidic residues" evidence="2">
    <location>
        <begin position="623"/>
        <end position="635"/>
    </location>
</feature>
<feature type="compositionally biased region" description="Low complexity" evidence="2">
    <location>
        <begin position="542"/>
        <end position="562"/>
    </location>
</feature>
<feature type="compositionally biased region" description="Basic and acidic residues" evidence="2">
    <location>
        <begin position="489"/>
        <end position="501"/>
    </location>
</feature>
<dbReference type="EMBL" id="LN714485">
    <property type="protein sequence ID" value="CEL68899.1"/>
    <property type="molecule type" value="Genomic_DNA"/>
</dbReference>
<evidence type="ECO:0000256" key="1">
    <source>
        <dbReference type="SAM" id="Coils"/>
    </source>
</evidence>
<feature type="compositionally biased region" description="Polar residues" evidence="2">
    <location>
        <begin position="648"/>
        <end position="659"/>
    </location>
</feature>
<feature type="region of interest" description="Disordered" evidence="2">
    <location>
        <begin position="413"/>
        <end position="439"/>
    </location>
</feature>
<evidence type="ECO:0000313" key="5">
    <source>
        <dbReference type="Proteomes" id="UP000007494"/>
    </source>
</evidence>
<accession>F0VLS1</accession>
<reference evidence="3" key="2">
    <citation type="submission" date="2011-03" db="EMBL/GenBank/DDBJ databases">
        <title>Comparative genomics and transcriptomics of Neospora caninum and Toxoplasma gondii.</title>
        <authorList>
            <person name="Reid A.J."/>
            <person name="Sohal A."/>
            <person name="Harris D."/>
            <person name="Quail M."/>
            <person name="Sanders M."/>
            <person name="Berriman M."/>
            <person name="Wastling J.M."/>
            <person name="Pain A."/>
        </authorList>
    </citation>
    <scope>NUCLEOTIDE SEQUENCE</scope>
    <source>
        <strain evidence="3">Liverpool</strain>
    </source>
</reference>
<reference evidence="4" key="4">
    <citation type="journal article" date="2015" name="PLoS ONE">
        <title>Comprehensive Evaluation of Toxoplasma gondii VEG and Neospora caninum LIV Genomes with Tachyzoite Stage Transcriptome and Proteome Defines Novel Transcript Features.</title>
        <authorList>
            <person name="Ramaprasad A."/>
            <person name="Mourier T."/>
            <person name="Naeem R."/>
            <person name="Malas T.B."/>
            <person name="Moussa E."/>
            <person name="Panigrahi A."/>
            <person name="Vermont S.J."/>
            <person name="Otto T.D."/>
            <person name="Wastling J."/>
            <person name="Pain A."/>
        </authorList>
    </citation>
    <scope>NUCLEOTIDE SEQUENCE</scope>
    <source>
        <strain evidence="4">Liverpool</strain>
    </source>
</reference>
<feature type="compositionally biased region" description="Basic and acidic residues" evidence="2">
    <location>
        <begin position="258"/>
        <end position="288"/>
    </location>
</feature>
<feature type="coiled-coil region" evidence="1">
    <location>
        <begin position="718"/>
        <end position="745"/>
    </location>
</feature>
<feature type="compositionally biased region" description="Basic and acidic residues" evidence="2">
    <location>
        <begin position="679"/>
        <end position="688"/>
    </location>
</feature>
<dbReference type="RefSeq" id="XP_003884230.1">
    <property type="nucleotide sequence ID" value="XM_003884181.1"/>
</dbReference>
<reference evidence="3" key="1">
    <citation type="submission" date="2011-02" db="EMBL/GenBank/DDBJ databases">
        <authorList>
            <person name="Aslett M."/>
        </authorList>
    </citation>
    <scope>NUCLEOTIDE SEQUENCE</scope>
    <source>
        <strain evidence="3">Liverpool</strain>
    </source>
</reference>
<dbReference type="OrthoDB" id="331283at2759"/>
<evidence type="ECO:0000313" key="3">
    <source>
        <dbReference type="EMBL" id="CBZ54199.1"/>
    </source>
</evidence>
<keyword evidence="5" id="KW-1185">Reference proteome</keyword>
<feature type="compositionally biased region" description="Basic and acidic residues" evidence="2">
    <location>
        <begin position="237"/>
        <end position="249"/>
    </location>
</feature>
<feature type="region of interest" description="Disordered" evidence="2">
    <location>
        <begin position="87"/>
        <end position="140"/>
    </location>
</feature>
<feature type="compositionally biased region" description="Polar residues" evidence="2">
    <location>
        <begin position="302"/>
        <end position="313"/>
    </location>
</feature>
<feature type="compositionally biased region" description="Basic and acidic residues" evidence="2">
    <location>
        <begin position="97"/>
        <end position="115"/>
    </location>
</feature>
<dbReference type="OMA" id="QRENPWY"/>
<protein>
    <submittedName>
        <fullName evidence="3">Uncharacterized protein</fullName>
    </submittedName>
</protein>
<proteinExistence type="predicted"/>
<feature type="compositionally biased region" description="Polar residues" evidence="2">
    <location>
        <begin position="216"/>
        <end position="235"/>
    </location>
</feature>
<dbReference type="InParanoid" id="F0VLS1"/>
<name>F0VLS1_NEOCL</name>
<keyword evidence="1" id="KW-0175">Coiled coil</keyword>
<feature type="region of interest" description="Disordered" evidence="2">
    <location>
        <begin position="169"/>
        <end position="395"/>
    </location>
</feature>
<feature type="compositionally biased region" description="Polar residues" evidence="2">
    <location>
        <begin position="607"/>
        <end position="619"/>
    </location>
</feature>
<dbReference type="GeneID" id="13442130"/>
<feature type="region of interest" description="Disordered" evidence="2">
    <location>
        <begin position="1"/>
        <end position="33"/>
    </location>
</feature>
<dbReference type="EMBL" id="FR823391">
    <property type="protein sequence ID" value="CBZ54199.1"/>
    <property type="molecule type" value="Genomic_DNA"/>
</dbReference>
<gene>
    <name evidence="4" type="ORF">BN1204_046320</name>
    <name evidence="3" type="ORF">NCLIV_046320</name>
</gene>
<dbReference type="Proteomes" id="UP000007494">
    <property type="component" value="Chromosome X"/>
</dbReference>
<organism evidence="3 5">
    <name type="scientific">Neospora caninum (strain Liverpool)</name>
    <dbReference type="NCBI Taxonomy" id="572307"/>
    <lineage>
        <taxon>Eukaryota</taxon>
        <taxon>Sar</taxon>
        <taxon>Alveolata</taxon>
        <taxon>Apicomplexa</taxon>
        <taxon>Conoidasida</taxon>
        <taxon>Coccidia</taxon>
        <taxon>Eucoccidiorida</taxon>
        <taxon>Eimeriorina</taxon>
        <taxon>Sarcocystidae</taxon>
        <taxon>Neospora</taxon>
    </lineage>
</organism>
<reference evidence="5" key="3">
    <citation type="journal article" date="2012" name="PLoS Pathog.">
        <title>Comparative genomics of the apicomplexan parasites Toxoplasma gondii and Neospora caninum: Coccidia differing in host range and transmission strategy.</title>
        <authorList>
            <person name="Reid A.J."/>
            <person name="Vermont S.J."/>
            <person name="Cotton J.A."/>
            <person name="Harris D."/>
            <person name="Hill-Cawthorne G.A."/>
            <person name="Konen-Waisman S."/>
            <person name="Latham S.M."/>
            <person name="Mourier T."/>
            <person name="Norton R."/>
            <person name="Quail M.A."/>
            <person name="Sanders M."/>
            <person name="Shanmugam D."/>
            <person name="Sohal A."/>
            <person name="Wasmuth J.D."/>
            <person name="Brunk B."/>
            <person name="Grigg M.E."/>
            <person name="Howard J.C."/>
            <person name="Parkinson J."/>
            <person name="Roos D.S."/>
            <person name="Trees A.J."/>
            <person name="Berriman M."/>
            <person name="Pain A."/>
            <person name="Wastling J.M."/>
        </authorList>
    </citation>
    <scope>NUCLEOTIDE SEQUENCE [LARGE SCALE GENOMIC DNA]</scope>
    <source>
        <strain evidence="5">Liverpool</strain>
    </source>
</reference>
<feature type="region of interest" description="Disordered" evidence="2">
    <location>
        <begin position="484"/>
        <end position="688"/>
    </location>
</feature>
<feature type="compositionally biased region" description="Polar residues" evidence="2">
    <location>
        <begin position="1"/>
        <end position="18"/>
    </location>
</feature>
<sequence>MATLATSSSGRQPPSSRLPTDYEEESVAPASTREAYCGKEGFPIPVSPSTCGENGRTAPLAGWPGSLASAYGRRVEKTESVASLLGGCSGYPASRTTDGREGETWRSKRLNHADAEVSSPSNRLLSGRHDAAGAGGSRYTGRECQEAGLADDPSACASLYRRRQQAHHNLFGEDEGETPVTSITGNVRGKGRFEPCEEQRGEKFERRARQDMERSSVLSKTTSTTEAWSSGNGNSLDCHKTEVHSDESRAPAGVSSDGPRRDAEGLRDSEEEGKRLEDASRTLDEKRQWRAHQGGDDGYAQSVCSRVTASGGSSPARRPDVASPGVRTLQGNTPAARLGTGATPSRLVPPPLSLPDYCDTDTASRGSYSPSAFPQFPAPAGIPPGSGRDEASERARSCTTCSVCDELRRGSPVSPSAYSCAPSVASHMSPFSPKRDERNTRVKQIEALRSTGNVLPVSEATSAAVKAAAIASLRGTSRQALWGEEPEEILERGRGRSKNEELPYPLNQMTRRRMHDGPGTGDEFRPSQQPTPRLFPQGIPWHSSAASVLSSRASHSQSHPLSGAPSSPFAGEGPSVSREMTARERSLAQFHGTGEIFGRDSRPDRSGLSSPSSVHTTDAAQIAREETERRRELQRENPWYSDMFNRETPVSSRVATTQGAWGDAESVSGASRVGISKGDTLDRQTSDRRRTQLLESKTAYERFVNAMQSDVFPSGDPSAAAQRHLERAERARTSLLKEKHQDQERRQRLLEAVETGGGRMFHSVTGEETNLPGAGCEKVHREAAQLPSKVVELDLFGIREDMTEERIREICAAGAKPSPSRGSFRISALPLGEQTHFEEARDRRQESDTSPRLNCVMKVTLARDLLTSQCKGTGKVTLRCREGQDEEEVLRRLYAANIGVRVKQVTVDRPPQLPAKSFAHRR</sequence>
<evidence type="ECO:0000256" key="2">
    <source>
        <dbReference type="SAM" id="MobiDB-lite"/>
    </source>
</evidence>
<dbReference type="AlphaFoldDB" id="F0VLS1"/>
<dbReference type="eggNOG" id="ENOG502R02P">
    <property type="taxonomic scope" value="Eukaryota"/>
</dbReference>
<feature type="compositionally biased region" description="Basic and acidic residues" evidence="2">
    <location>
        <begin position="191"/>
        <end position="214"/>
    </location>
</feature>
<dbReference type="VEuPathDB" id="ToxoDB:NCLIV_046320"/>